<dbReference type="SMART" id="SM00332">
    <property type="entry name" value="PP2Cc"/>
    <property type="match status" value="1"/>
</dbReference>
<feature type="domain" description="PPM-type phosphatase" evidence="1">
    <location>
        <begin position="10"/>
        <end position="241"/>
    </location>
</feature>
<gene>
    <name evidence="2" type="ORF">EFY87_09935</name>
</gene>
<dbReference type="InterPro" id="IPR015655">
    <property type="entry name" value="PP2C"/>
</dbReference>
<dbReference type="Pfam" id="PF13672">
    <property type="entry name" value="PP2C_2"/>
    <property type="match status" value="1"/>
</dbReference>
<comment type="caution">
    <text evidence="2">The sequence shown here is derived from an EMBL/GenBank/DDBJ whole genome shotgun (WGS) entry which is preliminary data.</text>
</comment>
<evidence type="ECO:0000259" key="1">
    <source>
        <dbReference type="PROSITE" id="PS51746"/>
    </source>
</evidence>
<dbReference type="Proteomes" id="UP000271678">
    <property type="component" value="Unassembled WGS sequence"/>
</dbReference>
<protein>
    <submittedName>
        <fullName evidence="2">Serine/threonine-protein phosphatase</fullName>
    </submittedName>
</protein>
<dbReference type="PANTHER" id="PTHR47992">
    <property type="entry name" value="PROTEIN PHOSPHATASE"/>
    <property type="match status" value="1"/>
</dbReference>
<evidence type="ECO:0000313" key="3">
    <source>
        <dbReference type="Proteomes" id="UP000271678"/>
    </source>
</evidence>
<name>A0A3M9M9N3_9MICO</name>
<dbReference type="RefSeq" id="WP_123271320.1">
    <property type="nucleotide sequence ID" value="NZ_RJJQ01000008.1"/>
</dbReference>
<dbReference type="OrthoDB" id="9801841at2"/>
<dbReference type="EMBL" id="RJJQ01000008">
    <property type="protein sequence ID" value="RNI22281.1"/>
    <property type="molecule type" value="Genomic_DNA"/>
</dbReference>
<organism evidence="2 3">
    <name type="scientific">Flexivirga caeni</name>
    <dbReference type="NCBI Taxonomy" id="2294115"/>
    <lineage>
        <taxon>Bacteria</taxon>
        <taxon>Bacillati</taxon>
        <taxon>Actinomycetota</taxon>
        <taxon>Actinomycetes</taxon>
        <taxon>Micrococcales</taxon>
        <taxon>Dermacoccaceae</taxon>
        <taxon>Flexivirga</taxon>
    </lineage>
</organism>
<keyword evidence="3" id="KW-1185">Reference proteome</keyword>
<dbReference type="AlphaFoldDB" id="A0A3M9M9N3"/>
<sequence length="268" mass="27757">MTADPAMRLRWGAASDRGLHRAHNEDAYLAAPPVFVVADGMGGHAQGDRASRAVIAAFVELVGSEFVSADRLDEAVREAGAAVARLASATAAPGSTVAGAVLARSGELPCWLVFNVGDSRSYLLSPSALEQVSVDHSRLQQLLDRGELAPEDAAGYGDRHVITNALGAGIQSPRVDRWLIPASSGERLLVCSDGLTDELTDTLIEATLRAEPDPQVAAETLVAQALDAGGHDNVTVLVVDAVRVDGPVGVIQGGDITVPDLETAAETA</sequence>
<proteinExistence type="predicted"/>
<dbReference type="Gene3D" id="3.60.40.10">
    <property type="entry name" value="PPM-type phosphatase domain"/>
    <property type="match status" value="1"/>
</dbReference>
<dbReference type="CDD" id="cd00143">
    <property type="entry name" value="PP2Cc"/>
    <property type="match status" value="1"/>
</dbReference>
<dbReference type="PROSITE" id="PS51746">
    <property type="entry name" value="PPM_2"/>
    <property type="match status" value="1"/>
</dbReference>
<dbReference type="SMART" id="SM00331">
    <property type="entry name" value="PP2C_SIG"/>
    <property type="match status" value="1"/>
</dbReference>
<dbReference type="InterPro" id="IPR001932">
    <property type="entry name" value="PPM-type_phosphatase-like_dom"/>
</dbReference>
<reference evidence="2 3" key="1">
    <citation type="submission" date="2018-11" db="EMBL/GenBank/DDBJ databases">
        <title>Draft genome of Simplicispira Flexivirga sp. BO-16.</title>
        <authorList>
            <person name="Im W.T."/>
        </authorList>
    </citation>
    <scope>NUCLEOTIDE SEQUENCE [LARGE SCALE GENOMIC DNA]</scope>
    <source>
        <strain evidence="2 3">BO-16</strain>
    </source>
</reference>
<dbReference type="SUPFAM" id="SSF81606">
    <property type="entry name" value="PP2C-like"/>
    <property type="match status" value="1"/>
</dbReference>
<evidence type="ECO:0000313" key="2">
    <source>
        <dbReference type="EMBL" id="RNI22281.1"/>
    </source>
</evidence>
<dbReference type="GO" id="GO:0004722">
    <property type="term" value="F:protein serine/threonine phosphatase activity"/>
    <property type="evidence" value="ECO:0007669"/>
    <property type="project" value="InterPro"/>
</dbReference>
<dbReference type="InterPro" id="IPR036457">
    <property type="entry name" value="PPM-type-like_dom_sf"/>
</dbReference>
<accession>A0A3M9M9N3</accession>